<feature type="transmembrane region" description="Helical" evidence="11">
    <location>
        <begin position="348"/>
        <end position="368"/>
    </location>
</feature>
<keyword evidence="4 13" id="KW-0645">Protease</keyword>
<keyword evidence="11" id="KW-0479">Metal-binding</keyword>
<dbReference type="EC" id="3.4.24.-" evidence="11"/>
<dbReference type="GO" id="GO:0016020">
    <property type="term" value="C:membrane"/>
    <property type="evidence" value="ECO:0007669"/>
    <property type="project" value="UniProtKB-SubCell"/>
</dbReference>
<evidence type="ECO:0000313" key="14">
    <source>
        <dbReference type="Proteomes" id="UP000230611"/>
    </source>
</evidence>
<feature type="transmembrane region" description="Helical" evidence="11">
    <location>
        <begin position="158"/>
        <end position="183"/>
    </location>
</feature>
<keyword evidence="7 11" id="KW-0862">Zinc</keyword>
<evidence type="ECO:0000256" key="8">
    <source>
        <dbReference type="ARBA" id="ARBA00022989"/>
    </source>
</evidence>
<feature type="transmembrane region" description="Helical" evidence="11">
    <location>
        <begin position="291"/>
        <end position="314"/>
    </location>
</feature>
<dbReference type="PANTHER" id="PTHR42837:SF2">
    <property type="entry name" value="MEMBRANE METALLOPROTEASE ARASP2, CHLOROPLASTIC-RELATED"/>
    <property type="match status" value="1"/>
</dbReference>
<comment type="similarity">
    <text evidence="3 11">Belongs to the peptidase M50B family.</text>
</comment>
<name>A0A2M8AG02_9BACT</name>
<accession>A0A2M8AG02</accession>
<dbReference type="Gene3D" id="2.30.42.10">
    <property type="match status" value="1"/>
</dbReference>
<dbReference type="CDD" id="cd06163">
    <property type="entry name" value="S2P-M50_PDZ_RseP-like"/>
    <property type="match status" value="1"/>
</dbReference>
<dbReference type="SMART" id="SM00228">
    <property type="entry name" value="PDZ"/>
    <property type="match status" value="1"/>
</dbReference>
<evidence type="ECO:0000256" key="1">
    <source>
        <dbReference type="ARBA" id="ARBA00001947"/>
    </source>
</evidence>
<evidence type="ECO:0000259" key="12">
    <source>
        <dbReference type="SMART" id="SM00228"/>
    </source>
</evidence>
<evidence type="ECO:0000256" key="2">
    <source>
        <dbReference type="ARBA" id="ARBA00004141"/>
    </source>
</evidence>
<dbReference type="EMBL" id="PFUO01000109">
    <property type="protein sequence ID" value="PJB16271.1"/>
    <property type="molecule type" value="Genomic_DNA"/>
</dbReference>
<comment type="subcellular location">
    <subcellularLocation>
        <location evidence="2">Membrane</location>
        <topology evidence="2">Multi-pass membrane protein</topology>
    </subcellularLocation>
</comment>
<dbReference type="InterPro" id="IPR001478">
    <property type="entry name" value="PDZ"/>
</dbReference>
<dbReference type="GO" id="GO:0004222">
    <property type="term" value="F:metalloendopeptidase activity"/>
    <property type="evidence" value="ECO:0007669"/>
    <property type="project" value="InterPro"/>
</dbReference>
<dbReference type="PANTHER" id="PTHR42837">
    <property type="entry name" value="REGULATOR OF SIGMA-E PROTEASE RSEP"/>
    <property type="match status" value="1"/>
</dbReference>
<dbReference type="Pfam" id="PF02163">
    <property type="entry name" value="Peptidase_M50"/>
    <property type="match status" value="2"/>
</dbReference>
<dbReference type="Pfam" id="PF17820">
    <property type="entry name" value="PDZ_6"/>
    <property type="match status" value="1"/>
</dbReference>
<dbReference type="GO" id="GO:0006508">
    <property type="term" value="P:proteolysis"/>
    <property type="evidence" value="ECO:0007669"/>
    <property type="project" value="UniProtKB-KW"/>
</dbReference>
<dbReference type="InterPro" id="IPR036034">
    <property type="entry name" value="PDZ_sf"/>
</dbReference>
<gene>
    <name evidence="13" type="primary">rseP</name>
    <name evidence="13" type="ORF">CO116_02425</name>
</gene>
<evidence type="ECO:0000256" key="4">
    <source>
        <dbReference type="ARBA" id="ARBA00022670"/>
    </source>
</evidence>
<dbReference type="GO" id="GO:0046872">
    <property type="term" value="F:metal ion binding"/>
    <property type="evidence" value="ECO:0007669"/>
    <property type="project" value="UniProtKB-KW"/>
</dbReference>
<dbReference type="Proteomes" id="UP000230611">
    <property type="component" value="Unassembled WGS sequence"/>
</dbReference>
<evidence type="ECO:0000256" key="7">
    <source>
        <dbReference type="ARBA" id="ARBA00022833"/>
    </source>
</evidence>
<proteinExistence type="inferred from homology"/>
<feature type="domain" description="PDZ" evidence="12">
    <location>
        <begin position="175"/>
        <end position="257"/>
    </location>
</feature>
<comment type="caution">
    <text evidence="13">The sequence shown here is derived from an EMBL/GenBank/DDBJ whole genome shotgun (WGS) entry which is preliminary data.</text>
</comment>
<evidence type="ECO:0000256" key="3">
    <source>
        <dbReference type="ARBA" id="ARBA00007931"/>
    </source>
</evidence>
<keyword evidence="8 11" id="KW-1133">Transmembrane helix</keyword>
<evidence type="ECO:0000256" key="5">
    <source>
        <dbReference type="ARBA" id="ARBA00022692"/>
    </source>
</evidence>
<evidence type="ECO:0000256" key="9">
    <source>
        <dbReference type="ARBA" id="ARBA00023049"/>
    </source>
</evidence>
<protein>
    <recommendedName>
        <fullName evidence="11">Zinc metalloprotease</fullName>
        <ecNumber evidence="11">3.4.24.-</ecNumber>
    </recommendedName>
</protein>
<dbReference type="SUPFAM" id="SSF50156">
    <property type="entry name" value="PDZ domain-like"/>
    <property type="match status" value="1"/>
</dbReference>
<dbReference type="AlphaFoldDB" id="A0A2M8AG02"/>
<dbReference type="InterPro" id="IPR004387">
    <property type="entry name" value="Pept_M50_Zn"/>
</dbReference>
<evidence type="ECO:0000256" key="11">
    <source>
        <dbReference type="RuleBase" id="RU362031"/>
    </source>
</evidence>
<keyword evidence="9 11" id="KW-0482">Metalloprotease</keyword>
<keyword evidence="6 11" id="KW-0378">Hydrolase</keyword>
<keyword evidence="10 11" id="KW-0472">Membrane</keyword>
<keyword evidence="5 11" id="KW-0812">Transmembrane</keyword>
<organism evidence="13 14">
    <name type="scientific">Candidatus Falkowbacteria bacterium CG_4_9_14_3_um_filter_38_19</name>
    <dbReference type="NCBI Taxonomy" id="1974559"/>
    <lineage>
        <taxon>Bacteria</taxon>
        <taxon>Candidatus Falkowiibacteriota</taxon>
    </lineage>
</organism>
<dbReference type="InterPro" id="IPR041489">
    <property type="entry name" value="PDZ_6"/>
</dbReference>
<reference evidence="14" key="1">
    <citation type="submission" date="2017-09" db="EMBL/GenBank/DDBJ databases">
        <title>Depth-based differentiation of microbial function through sediment-hosted aquifers and enrichment of novel symbionts in the deep terrestrial subsurface.</title>
        <authorList>
            <person name="Probst A.J."/>
            <person name="Ladd B."/>
            <person name="Jarett J.K."/>
            <person name="Geller-Mcgrath D.E."/>
            <person name="Sieber C.M.K."/>
            <person name="Emerson J.B."/>
            <person name="Anantharaman K."/>
            <person name="Thomas B.C."/>
            <person name="Malmstrom R."/>
            <person name="Stieglmeier M."/>
            <person name="Klingl A."/>
            <person name="Woyke T."/>
            <person name="Ryan C.M."/>
            <person name="Banfield J.F."/>
        </authorList>
    </citation>
    <scope>NUCLEOTIDE SEQUENCE [LARGE SCALE GENOMIC DNA]</scope>
</reference>
<comment type="cofactor">
    <cofactor evidence="1 11">
        <name>Zn(2+)</name>
        <dbReference type="ChEBI" id="CHEBI:29105"/>
    </cofactor>
</comment>
<evidence type="ECO:0000256" key="10">
    <source>
        <dbReference type="ARBA" id="ARBA00023136"/>
    </source>
</evidence>
<evidence type="ECO:0000256" key="6">
    <source>
        <dbReference type="ARBA" id="ARBA00022801"/>
    </source>
</evidence>
<dbReference type="NCBIfam" id="TIGR00054">
    <property type="entry name" value="RIP metalloprotease RseP"/>
    <property type="match status" value="1"/>
</dbReference>
<feature type="transmembrane region" description="Helical" evidence="11">
    <location>
        <begin position="398"/>
        <end position="416"/>
    </location>
</feature>
<dbReference type="InterPro" id="IPR008915">
    <property type="entry name" value="Peptidase_M50"/>
</dbReference>
<sequence length="434" mass="48110">MLLTIIVFFLVLSLLVFAHELGHFFVARKFGVKAEEFGFGFPPRIFGLQILKRARLIGTSQTEEITAEVIDQPLADGSEVIQEKITDKIKEIDLVAPTKKWHFIRGGRDLTPEEKNFGTVYSINWLPLGGFVKIKGENGEHEEDKDSFAAQPIWQRSAILSAGVSLNIILAMILITIGFMIGLPQVLDNLGHNAEVSHRQVQIVQIFDASPAAGAGLAVGDAIVGINNQNFVNYNELQKYVADRAGEKLNYRIKRGQEEFVSQITPEIRPESGQGGIGIGIAETGIVKYPWYIAIWQGIKTTFVLLWVIIVAFYQLFKGLIIGQGLSVELAGPVGIAALTGEVTRMGFIYLLQFTALLSINLAIINFLPFPALDGGRVLFLIIEKFKGSPVKRELENIIHNIGFALLMLLVLVVTFRDISRFSGVFKGIWEKIF</sequence>
<evidence type="ECO:0000313" key="13">
    <source>
        <dbReference type="EMBL" id="PJB16271.1"/>
    </source>
</evidence>